<name>A0ABN8N4M7_9CNID</name>
<dbReference type="SUPFAM" id="SSF81383">
    <property type="entry name" value="F-box domain"/>
    <property type="match status" value="1"/>
</dbReference>
<keyword evidence="3" id="KW-1185">Reference proteome</keyword>
<dbReference type="Proteomes" id="UP001159427">
    <property type="component" value="Unassembled WGS sequence"/>
</dbReference>
<accession>A0ABN8N4M7</accession>
<reference evidence="2 3" key="1">
    <citation type="submission" date="2022-05" db="EMBL/GenBank/DDBJ databases">
        <authorList>
            <consortium name="Genoscope - CEA"/>
            <person name="William W."/>
        </authorList>
    </citation>
    <scope>NUCLEOTIDE SEQUENCE [LARGE SCALE GENOMIC DNA]</scope>
</reference>
<evidence type="ECO:0000259" key="1">
    <source>
        <dbReference type="PROSITE" id="PS50181"/>
    </source>
</evidence>
<gene>
    <name evidence="2" type="ORF">PEVE_00040541</name>
</gene>
<sequence>MSADFDSLPPEITLEVLSFLDTKSLCNVSETCKRWHDIIYNTDLLWIRRCKSLDRKDVKEDIQNGEWRNIFISNYGTNKIKKLWLEGKFSKAKSVDELPCNFLGPFNVETWGSILDAEISRSG</sequence>
<dbReference type="SMART" id="SM00256">
    <property type="entry name" value="FBOX"/>
    <property type="match status" value="1"/>
</dbReference>
<dbReference type="PROSITE" id="PS50181">
    <property type="entry name" value="FBOX"/>
    <property type="match status" value="1"/>
</dbReference>
<dbReference type="Gene3D" id="1.20.1280.50">
    <property type="match status" value="1"/>
</dbReference>
<dbReference type="InterPro" id="IPR036047">
    <property type="entry name" value="F-box-like_dom_sf"/>
</dbReference>
<comment type="caution">
    <text evidence="2">The sequence shown here is derived from an EMBL/GenBank/DDBJ whole genome shotgun (WGS) entry which is preliminary data.</text>
</comment>
<organism evidence="2 3">
    <name type="scientific">Porites evermanni</name>
    <dbReference type="NCBI Taxonomy" id="104178"/>
    <lineage>
        <taxon>Eukaryota</taxon>
        <taxon>Metazoa</taxon>
        <taxon>Cnidaria</taxon>
        <taxon>Anthozoa</taxon>
        <taxon>Hexacorallia</taxon>
        <taxon>Scleractinia</taxon>
        <taxon>Fungiina</taxon>
        <taxon>Poritidae</taxon>
        <taxon>Porites</taxon>
    </lineage>
</organism>
<dbReference type="EMBL" id="CALNXI010000741">
    <property type="protein sequence ID" value="CAH3043039.1"/>
    <property type="molecule type" value="Genomic_DNA"/>
</dbReference>
<feature type="domain" description="F-box" evidence="1">
    <location>
        <begin position="2"/>
        <end position="49"/>
    </location>
</feature>
<dbReference type="InterPro" id="IPR001810">
    <property type="entry name" value="F-box_dom"/>
</dbReference>
<evidence type="ECO:0000313" key="2">
    <source>
        <dbReference type="EMBL" id="CAH3043039.1"/>
    </source>
</evidence>
<protein>
    <recommendedName>
        <fullName evidence="1">F-box domain-containing protein</fullName>
    </recommendedName>
</protein>
<dbReference type="Pfam" id="PF12937">
    <property type="entry name" value="F-box-like"/>
    <property type="match status" value="1"/>
</dbReference>
<proteinExistence type="predicted"/>
<evidence type="ECO:0000313" key="3">
    <source>
        <dbReference type="Proteomes" id="UP001159427"/>
    </source>
</evidence>